<evidence type="ECO:0008006" key="2">
    <source>
        <dbReference type="Google" id="ProtNLM"/>
    </source>
</evidence>
<proteinExistence type="predicted"/>
<dbReference type="Pfam" id="PF09411">
    <property type="entry name" value="PagL"/>
    <property type="match status" value="1"/>
</dbReference>
<protein>
    <recommendedName>
        <fullName evidence="2">Glycosyltransferase 2-like domain-containing protein</fullName>
    </recommendedName>
</protein>
<sequence>MNIGLGVTTYKRPEHLKLFKEQLKKFSKRGSTLGLGLLDYLVKIHEYDDEVARKGIAYGKNQCLKALKDCDYIFLFDDDCVPIKEGWIKWFIKARKESGQHHFLYLRDTPSLRCTGVKKGIQIFNNCGGAFMFLTKEVLKTVGGFNKNYGLYGHFNFYFLNRRLMARIGQGVALASNPFDLERNFKNTAYGSKLLSSTFLMLNYKKPNILGRIGLQAGLSLVHYSNANIKAPNTSTNTFAFNVGVNYSWVEDDLPAYIPQKRTTLIEPLRFNLVLRGGVNESDYV</sequence>
<dbReference type="SUPFAM" id="SSF53448">
    <property type="entry name" value="Nucleotide-diphospho-sugar transferases"/>
    <property type="match status" value="1"/>
</dbReference>
<reference evidence="1" key="1">
    <citation type="journal article" date="2015" name="Nature">
        <title>Complex archaea that bridge the gap between prokaryotes and eukaryotes.</title>
        <authorList>
            <person name="Spang A."/>
            <person name="Saw J.H."/>
            <person name="Jorgensen S.L."/>
            <person name="Zaremba-Niedzwiedzka K."/>
            <person name="Martijn J."/>
            <person name="Lind A.E."/>
            <person name="van Eijk R."/>
            <person name="Schleper C."/>
            <person name="Guy L."/>
            <person name="Ettema T.J."/>
        </authorList>
    </citation>
    <scope>NUCLEOTIDE SEQUENCE</scope>
</reference>
<dbReference type="InterPro" id="IPR018550">
    <property type="entry name" value="Lipid-A_deacylase-rel"/>
</dbReference>
<evidence type="ECO:0000313" key="1">
    <source>
        <dbReference type="EMBL" id="KKK47262.1"/>
    </source>
</evidence>
<dbReference type="AlphaFoldDB" id="A0A0F8VSF3"/>
<gene>
    <name evidence="1" type="ORF">LCGC14_3156980</name>
</gene>
<dbReference type="InterPro" id="IPR029044">
    <property type="entry name" value="Nucleotide-diphossugar_trans"/>
</dbReference>
<accession>A0A0F8VSF3</accession>
<dbReference type="Gene3D" id="3.90.550.10">
    <property type="entry name" value="Spore Coat Polysaccharide Biosynthesis Protein SpsA, Chain A"/>
    <property type="match status" value="1"/>
</dbReference>
<name>A0A0F8VSF3_9ZZZZ</name>
<organism evidence="1">
    <name type="scientific">marine sediment metagenome</name>
    <dbReference type="NCBI Taxonomy" id="412755"/>
    <lineage>
        <taxon>unclassified sequences</taxon>
        <taxon>metagenomes</taxon>
        <taxon>ecological metagenomes</taxon>
    </lineage>
</organism>
<feature type="non-terminal residue" evidence="1">
    <location>
        <position position="285"/>
    </location>
</feature>
<comment type="caution">
    <text evidence="1">The sequence shown here is derived from an EMBL/GenBank/DDBJ whole genome shotgun (WGS) entry which is preliminary data.</text>
</comment>
<dbReference type="EMBL" id="LAZR01069664">
    <property type="protein sequence ID" value="KKK47262.1"/>
    <property type="molecule type" value="Genomic_DNA"/>
</dbReference>